<proteinExistence type="predicted"/>
<name>A0A855SB00_PHOAN</name>
<evidence type="ECO:0000313" key="2">
    <source>
        <dbReference type="Proteomes" id="UP000241440"/>
    </source>
</evidence>
<accession>A0A855SB00</accession>
<protein>
    <recommendedName>
        <fullName evidence="3">Lipoprotein</fullName>
    </recommendedName>
</protein>
<dbReference type="PROSITE" id="PS51257">
    <property type="entry name" value="PROKAR_LIPOPROTEIN"/>
    <property type="match status" value="1"/>
</dbReference>
<dbReference type="AlphaFoldDB" id="A0A855SB00"/>
<evidence type="ECO:0000313" key="1">
    <source>
        <dbReference type="EMBL" id="PSX04729.1"/>
    </source>
</evidence>
<reference evidence="1 2" key="1">
    <citation type="submission" date="2018-01" db="EMBL/GenBank/DDBJ databases">
        <title>Whole genome sequencing of Histamine producing bacteria.</title>
        <authorList>
            <person name="Butler K."/>
        </authorList>
    </citation>
    <scope>NUCLEOTIDE SEQUENCE [LARGE SCALE GENOMIC DNA]</scope>
    <source>
        <strain evidence="1 2">A2-1</strain>
    </source>
</reference>
<evidence type="ECO:0008006" key="3">
    <source>
        <dbReference type="Google" id="ProtNLM"/>
    </source>
</evidence>
<dbReference type="RefSeq" id="WP_045137438.1">
    <property type="nucleotide sequence ID" value="NZ_JZSZ01000002.1"/>
</dbReference>
<sequence>MKHRIGLLSLVLLAGCGGGGGNDNEKKSIEQPKEVEPICGDMVEMSCTYNVEDLTPHFGLSIEDNFEGSQKPLRAHGSTVLENTMSKHVYFDEIDKMKIVSEGVEFEPDFITSFPRQIFSDLPLNSTFELYWYRNGDIVSHAYVDTFPAGMMLFGIETEYESDQITFSWHNKSDSASNAGEILYLKCIKNDGLSNKMLFPEDLAYQFSLSSPYTPNLTLKELFDYSLYELEDNFKSCEITVKINTTDNNIKPINYTNKKMKVHLERVQLNTASIF</sequence>
<organism evidence="1 2">
    <name type="scientific">Photobacterium angustum</name>
    <dbReference type="NCBI Taxonomy" id="661"/>
    <lineage>
        <taxon>Bacteria</taxon>
        <taxon>Pseudomonadati</taxon>
        <taxon>Pseudomonadota</taxon>
        <taxon>Gammaproteobacteria</taxon>
        <taxon>Vibrionales</taxon>
        <taxon>Vibrionaceae</taxon>
        <taxon>Photobacterium</taxon>
    </lineage>
</organism>
<gene>
    <name evidence="1" type="ORF">C0W41_19965</name>
</gene>
<comment type="caution">
    <text evidence="1">The sequence shown here is derived from an EMBL/GenBank/DDBJ whole genome shotgun (WGS) entry which is preliminary data.</text>
</comment>
<dbReference type="Proteomes" id="UP000241440">
    <property type="component" value="Unassembled WGS sequence"/>
</dbReference>
<dbReference type="EMBL" id="PYOY01000016">
    <property type="protein sequence ID" value="PSX04729.1"/>
    <property type="molecule type" value="Genomic_DNA"/>
</dbReference>
<dbReference type="GeneID" id="61230380"/>